<evidence type="ECO:0000259" key="4">
    <source>
        <dbReference type="PROSITE" id="PS51084"/>
    </source>
</evidence>
<dbReference type="GO" id="GO:0003824">
    <property type="term" value="F:catalytic activity"/>
    <property type="evidence" value="ECO:0007669"/>
    <property type="project" value="InterPro"/>
</dbReference>
<dbReference type="Gene3D" id="3.30.428.10">
    <property type="entry name" value="HIT-like"/>
    <property type="match status" value="1"/>
</dbReference>
<dbReference type="PANTHER" id="PTHR23089">
    <property type="entry name" value="HISTIDINE TRIAD HIT PROTEIN"/>
    <property type="match status" value="1"/>
</dbReference>
<dbReference type="AlphaFoldDB" id="A0A545U6Y3"/>
<evidence type="ECO:0000313" key="6">
    <source>
        <dbReference type="Proteomes" id="UP000319732"/>
    </source>
</evidence>
<dbReference type="PRINTS" id="PR00332">
    <property type="entry name" value="HISTRIAD"/>
</dbReference>
<dbReference type="PROSITE" id="PS00892">
    <property type="entry name" value="HIT_1"/>
    <property type="match status" value="1"/>
</dbReference>
<dbReference type="InterPro" id="IPR011146">
    <property type="entry name" value="HIT-like"/>
</dbReference>
<dbReference type="InterPro" id="IPR036265">
    <property type="entry name" value="HIT-like_sf"/>
</dbReference>
<dbReference type="SUPFAM" id="SSF54197">
    <property type="entry name" value="HIT-like"/>
    <property type="match status" value="1"/>
</dbReference>
<dbReference type="RefSeq" id="WP_142902785.1">
    <property type="nucleotide sequence ID" value="NZ_ML660088.1"/>
</dbReference>
<dbReference type="CDD" id="cd01276">
    <property type="entry name" value="PKCI_related"/>
    <property type="match status" value="1"/>
</dbReference>
<evidence type="ECO:0000313" key="5">
    <source>
        <dbReference type="EMBL" id="TQV85238.1"/>
    </source>
</evidence>
<dbReference type="PROSITE" id="PS51084">
    <property type="entry name" value="HIT_2"/>
    <property type="match status" value="1"/>
</dbReference>
<feature type="active site" description="Tele-AMP-histidine intermediate" evidence="1">
    <location>
        <position position="105"/>
    </location>
</feature>
<dbReference type="Pfam" id="PF01230">
    <property type="entry name" value="HIT"/>
    <property type="match status" value="1"/>
</dbReference>
<organism evidence="5 6">
    <name type="scientific">Exilibacterium tricleocarpae</name>
    <dbReference type="NCBI Taxonomy" id="2591008"/>
    <lineage>
        <taxon>Bacteria</taxon>
        <taxon>Pseudomonadati</taxon>
        <taxon>Pseudomonadota</taxon>
        <taxon>Gammaproteobacteria</taxon>
        <taxon>Cellvibrionales</taxon>
        <taxon>Cellvibrionaceae</taxon>
        <taxon>Exilibacterium</taxon>
    </lineage>
</organism>
<sequence>MTEASAPEPSIFTRIINGDIPADILYEDDDCICIRDIAPKAPTHLLIIPRQPIPRLADAGAADQALLGHLLLKVGDIARQVGVEEAFRVVINNGTGAGQTVFHLHLHLLAGKAFAENDLGF</sequence>
<name>A0A545U6Y3_9GAMM</name>
<dbReference type="InterPro" id="IPR019808">
    <property type="entry name" value="Histidine_triad_CS"/>
</dbReference>
<evidence type="ECO:0000256" key="2">
    <source>
        <dbReference type="PIRSR" id="PIRSR601310-3"/>
    </source>
</evidence>
<gene>
    <name evidence="5" type="ORF">FKG94_03360</name>
</gene>
<evidence type="ECO:0000256" key="3">
    <source>
        <dbReference type="PROSITE-ProRule" id="PRU00464"/>
    </source>
</evidence>
<proteinExistence type="predicted"/>
<feature type="short sequence motif" description="Histidine triad motif" evidence="2 3">
    <location>
        <begin position="103"/>
        <end position="107"/>
    </location>
</feature>
<dbReference type="OrthoDB" id="9784774at2"/>
<dbReference type="Proteomes" id="UP000319732">
    <property type="component" value="Unassembled WGS sequence"/>
</dbReference>
<accession>A0A545U6Y3</accession>
<comment type="caution">
    <text evidence="5">The sequence shown here is derived from an EMBL/GenBank/DDBJ whole genome shotgun (WGS) entry which is preliminary data.</text>
</comment>
<protein>
    <submittedName>
        <fullName evidence="5">Histidine triad nucleotide-binding protein</fullName>
    </submittedName>
</protein>
<feature type="domain" description="HIT" evidence="4">
    <location>
        <begin position="11"/>
        <end position="121"/>
    </location>
</feature>
<reference evidence="5 6" key="1">
    <citation type="submission" date="2019-06" db="EMBL/GenBank/DDBJ databases">
        <title>Whole genome sequence for Cellvibrionaceae sp. R142.</title>
        <authorList>
            <person name="Wang G."/>
        </authorList>
    </citation>
    <scope>NUCLEOTIDE SEQUENCE [LARGE SCALE GENOMIC DNA]</scope>
    <source>
        <strain evidence="5 6">R142</strain>
    </source>
</reference>
<evidence type="ECO:0000256" key="1">
    <source>
        <dbReference type="PIRSR" id="PIRSR601310-1"/>
    </source>
</evidence>
<keyword evidence="6" id="KW-1185">Reference proteome</keyword>
<dbReference type="EMBL" id="VHSG01000004">
    <property type="protein sequence ID" value="TQV85238.1"/>
    <property type="molecule type" value="Genomic_DNA"/>
</dbReference>
<dbReference type="InterPro" id="IPR001310">
    <property type="entry name" value="Histidine_triad_HIT"/>
</dbReference>